<evidence type="ECO:0000256" key="7">
    <source>
        <dbReference type="SAM" id="MobiDB-lite"/>
    </source>
</evidence>
<comment type="caution">
    <text evidence="10">The sequence shown here is derived from an EMBL/GenBank/DDBJ whole genome shotgun (WGS) entry which is preliminary data.</text>
</comment>
<proteinExistence type="inferred from homology"/>
<keyword evidence="4 8" id="KW-1133">Transmembrane helix</keyword>
<sequence length="388" mass="45738">MFATSPSPFNLKNTPHRQQSPAERVCERKNKKGGRKKRRYIDAKSFHFFFHNAWTHSQLAAHRFFSTQSAQHEPGRVFVMEPFSHWFLTRKQTSDAYEPLATSPIDGQANGNANTIVVEKSDVLRKRRREERHIRRSVLRFAEQGWSFIYYSFQWSFGLYVHCNLPTAPFNPAQVWLNYPHIPLPGPVKYYYLTQTAFYMHQVLILNAEERRKDHWQMMAHHVITIVLMFLSYFYNFTRVGSLIMVLMDYCDIFLPLAKMFRYLSLPKLCDATFTWFLLSWFITRHVLFIMVIKSTYSEASVLIPFIWAPEIGHFWTYEICMGFVALLSSLQFIQVIWFGMICRVAYRVISGQNAEDTRSDDEGDDSSHSEDTTKKSIPKNSQLKKRR</sequence>
<dbReference type="GO" id="GO:0016020">
    <property type="term" value="C:membrane"/>
    <property type="evidence" value="ECO:0007669"/>
    <property type="project" value="UniProtKB-SubCell"/>
</dbReference>
<dbReference type="PROSITE" id="PS50922">
    <property type="entry name" value="TLC"/>
    <property type="match status" value="1"/>
</dbReference>
<evidence type="ECO:0000256" key="8">
    <source>
        <dbReference type="SAM" id="Phobius"/>
    </source>
</evidence>
<keyword evidence="5 6" id="KW-0472">Membrane</keyword>
<evidence type="ECO:0000256" key="2">
    <source>
        <dbReference type="ARBA" id="ARBA00009808"/>
    </source>
</evidence>
<dbReference type="InParanoid" id="A0A286UMR4"/>
<feature type="transmembrane region" description="Helical" evidence="8">
    <location>
        <begin position="218"/>
        <end position="235"/>
    </location>
</feature>
<reference evidence="10 11" key="1">
    <citation type="journal article" date="2017" name="Mol. Ecol.">
        <title>Comparative and population genomic landscape of Phellinus noxius: A hypervariable fungus causing root rot in trees.</title>
        <authorList>
            <person name="Chung C.L."/>
            <person name="Lee T.J."/>
            <person name="Akiba M."/>
            <person name="Lee H.H."/>
            <person name="Kuo T.H."/>
            <person name="Liu D."/>
            <person name="Ke H.M."/>
            <person name="Yokoi T."/>
            <person name="Roa M.B."/>
            <person name="Lu M.J."/>
            <person name="Chang Y.Y."/>
            <person name="Ann P.J."/>
            <person name="Tsai J.N."/>
            <person name="Chen C.Y."/>
            <person name="Tzean S.S."/>
            <person name="Ota Y."/>
            <person name="Hattori T."/>
            <person name="Sahashi N."/>
            <person name="Liou R.F."/>
            <person name="Kikuchi T."/>
            <person name="Tsai I.J."/>
        </authorList>
    </citation>
    <scope>NUCLEOTIDE SEQUENCE [LARGE SCALE GENOMIC DNA]</scope>
    <source>
        <strain evidence="10 11">FFPRI411160</strain>
    </source>
</reference>
<evidence type="ECO:0000256" key="1">
    <source>
        <dbReference type="ARBA" id="ARBA00004141"/>
    </source>
</evidence>
<gene>
    <name evidence="10" type="ORF">PNOK_0353800</name>
</gene>
<evidence type="ECO:0000256" key="4">
    <source>
        <dbReference type="ARBA" id="ARBA00022989"/>
    </source>
</evidence>
<dbReference type="PANTHER" id="PTHR12560:SF0">
    <property type="entry name" value="LD18904P"/>
    <property type="match status" value="1"/>
</dbReference>
<protein>
    <submittedName>
        <fullName evidence="10">Longevity assurance s LAG1 LAC1</fullName>
    </submittedName>
</protein>
<dbReference type="STRING" id="2282107.A0A286UMR4"/>
<evidence type="ECO:0000256" key="3">
    <source>
        <dbReference type="ARBA" id="ARBA00022692"/>
    </source>
</evidence>
<accession>A0A286UMR4</accession>
<dbReference type="InterPro" id="IPR016439">
    <property type="entry name" value="Lag1/Lac1-like"/>
</dbReference>
<dbReference type="AlphaFoldDB" id="A0A286UMR4"/>
<feature type="compositionally biased region" description="Basic and acidic residues" evidence="7">
    <location>
        <begin position="366"/>
        <end position="375"/>
    </location>
</feature>
<dbReference type="PANTHER" id="PTHR12560">
    <property type="entry name" value="LONGEVITY ASSURANCE FACTOR 1 LAG1"/>
    <property type="match status" value="1"/>
</dbReference>
<dbReference type="SMART" id="SM00724">
    <property type="entry name" value="TLC"/>
    <property type="match status" value="1"/>
</dbReference>
<evidence type="ECO:0000313" key="10">
    <source>
        <dbReference type="EMBL" id="PAV20911.1"/>
    </source>
</evidence>
<evidence type="ECO:0000259" key="9">
    <source>
        <dbReference type="PROSITE" id="PS50922"/>
    </source>
</evidence>
<organism evidence="10 11">
    <name type="scientific">Pyrrhoderma noxium</name>
    <dbReference type="NCBI Taxonomy" id="2282107"/>
    <lineage>
        <taxon>Eukaryota</taxon>
        <taxon>Fungi</taxon>
        <taxon>Dikarya</taxon>
        <taxon>Basidiomycota</taxon>
        <taxon>Agaricomycotina</taxon>
        <taxon>Agaricomycetes</taxon>
        <taxon>Hymenochaetales</taxon>
        <taxon>Hymenochaetaceae</taxon>
        <taxon>Pyrrhoderma</taxon>
    </lineage>
</organism>
<keyword evidence="11" id="KW-1185">Reference proteome</keyword>
<name>A0A286UMR4_9AGAM</name>
<evidence type="ECO:0000256" key="5">
    <source>
        <dbReference type="ARBA" id="ARBA00023136"/>
    </source>
</evidence>
<keyword evidence="3 6" id="KW-0812">Transmembrane</keyword>
<feature type="region of interest" description="Disordered" evidence="7">
    <location>
        <begin position="354"/>
        <end position="388"/>
    </location>
</feature>
<evidence type="ECO:0000256" key="6">
    <source>
        <dbReference type="PROSITE-ProRule" id="PRU00205"/>
    </source>
</evidence>
<dbReference type="InterPro" id="IPR006634">
    <property type="entry name" value="TLC-dom"/>
</dbReference>
<feature type="domain" description="TLC" evidence="9">
    <location>
        <begin position="136"/>
        <end position="351"/>
    </location>
</feature>
<comment type="similarity">
    <text evidence="2">Belongs to the sphingosine N-acyltransferase family.</text>
</comment>
<feature type="transmembrane region" description="Helical" evidence="8">
    <location>
        <begin position="315"/>
        <end position="339"/>
    </location>
</feature>
<feature type="region of interest" description="Disordered" evidence="7">
    <location>
        <begin position="1"/>
        <end position="37"/>
    </location>
</feature>
<dbReference type="GO" id="GO:0046513">
    <property type="term" value="P:ceramide biosynthetic process"/>
    <property type="evidence" value="ECO:0007669"/>
    <property type="project" value="InterPro"/>
</dbReference>
<dbReference type="EMBL" id="NBII01000003">
    <property type="protein sequence ID" value="PAV20911.1"/>
    <property type="molecule type" value="Genomic_DNA"/>
</dbReference>
<dbReference type="Pfam" id="PF03798">
    <property type="entry name" value="TRAM_LAG1_CLN8"/>
    <property type="match status" value="1"/>
</dbReference>
<comment type="subcellular location">
    <subcellularLocation>
        <location evidence="1">Membrane</location>
        <topology evidence="1">Multi-pass membrane protein</topology>
    </subcellularLocation>
</comment>
<evidence type="ECO:0000313" key="11">
    <source>
        <dbReference type="Proteomes" id="UP000217199"/>
    </source>
</evidence>
<dbReference type="GO" id="GO:0050291">
    <property type="term" value="F:sphingosine N-acyltransferase activity"/>
    <property type="evidence" value="ECO:0007669"/>
    <property type="project" value="InterPro"/>
</dbReference>
<dbReference type="Proteomes" id="UP000217199">
    <property type="component" value="Unassembled WGS sequence"/>
</dbReference>
<dbReference type="FunCoup" id="A0A286UMR4">
    <property type="interactions" value="222"/>
</dbReference>
<feature type="compositionally biased region" description="Polar residues" evidence="7">
    <location>
        <begin position="1"/>
        <end position="21"/>
    </location>
</feature>
<dbReference type="OrthoDB" id="537032at2759"/>